<dbReference type="AlphaFoldDB" id="A0A831PM02"/>
<name>A0A831PM02_9BACT</name>
<dbReference type="EMBL" id="DSDK01000499">
    <property type="protein sequence ID" value="HDR51787.1"/>
    <property type="molecule type" value="Genomic_DNA"/>
</dbReference>
<protein>
    <submittedName>
        <fullName evidence="1">DUF1349 domain-containing protein</fullName>
    </submittedName>
</protein>
<feature type="non-terminal residue" evidence="1">
    <location>
        <position position="1"/>
    </location>
</feature>
<dbReference type="Gene3D" id="2.60.120.200">
    <property type="match status" value="1"/>
</dbReference>
<sequence length="45" mass="5109">FKQMRILHLHKPLQQAGIGVYACSPLKSRFEAVFSDISLAIHTKK</sequence>
<reference evidence="1" key="1">
    <citation type="journal article" date="2020" name="mSystems">
        <title>Genome- and Community-Level Interaction Insights into Carbon Utilization and Element Cycling Functions of Hydrothermarchaeota in Hydrothermal Sediment.</title>
        <authorList>
            <person name="Zhou Z."/>
            <person name="Liu Y."/>
            <person name="Xu W."/>
            <person name="Pan J."/>
            <person name="Luo Z.H."/>
            <person name="Li M."/>
        </authorList>
    </citation>
    <scope>NUCLEOTIDE SEQUENCE [LARGE SCALE GENOMIC DNA]</scope>
    <source>
        <strain evidence="1">SpSt-1217</strain>
    </source>
</reference>
<accession>A0A831PM02</accession>
<dbReference type="Proteomes" id="UP000886047">
    <property type="component" value="Unassembled WGS sequence"/>
</dbReference>
<proteinExistence type="predicted"/>
<gene>
    <name evidence="1" type="ORF">ENN90_09265</name>
</gene>
<comment type="caution">
    <text evidence="1">The sequence shown here is derived from an EMBL/GenBank/DDBJ whole genome shotgun (WGS) entry which is preliminary data.</text>
</comment>
<evidence type="ECO:0000313" key="1">
    <source>
        <dbReference type="EMBL" id="HDR51787.1"/>
    </source>
</evidence>
<organism evidence="1">
    <name type="scientific">Mariniphaga anaerophila</name>
    <dbReference type="NCBI Taxonomy" id="1484053"/>
    <lineage>
        <taxon>Bacteria</taxon>
        <taxon>Pseudomonadati</taxon>
        <taxon>Bacteroidota</taxon>
        <taxon>Bacteroidia</taxon>
        <taxon>Marinilabiliales</taxon>
        <taxon>Prolixibacteraceae</taxon>
        <taxon>Mariniphaga</taxon>
    </lineage>
</organism>